<gene>
    <name evidence="1" type="ORF">Sjap_008487</name>
</gene>
<name>A0AAP0JPK9_9MAGN</name>
<evidence type="ECO:0000313" key="2">
    <source>
        <dbReference type="Proteomes" id="UP001417504"/>
    </source>
</evidence>
<evidence type="ECO:0000313" key="1">
    <source>
        <dbReference type="EMBL" id="KAK9137893.1"/>
    </source>
</evidence>
<sequence>MLTEQIVDLKCEMEVELAELRALAKYVEDRGYERACGDIKECGANEHCGWIGALSNNEDLWKLISLGNLLMLSHLVKKPNKYVGEEEDGHGIGELEHPNHIRGHFDHMQHREEEISYGCQKSEIGYEEKDFSYNNEVSFEVSWEGEAYRTSPLNARFTATQLMYLMYLRLHFVQSFVMEPMTNNVDESFLIGLSIFEVEDLTRPP</sequence>
<dbReference type="AlphaFoldDB" id="A0AAP0JPK9"/>
<protein>
    <submittedName>
        <fullName evidence="1">Uncharacterized protein</fullName>
    </submittedName>
</protein>
<dbReference type="Proteomes" id="UP001417504">
    <property type="component" value="Unassembled WGS sequence"/>
</dbReference>
<dbReference type="EMBL" id="JBBNAE010000003">
    <property type="protein sequence ID" value="KAK9137893.1"/>
    <property type="molecule type" value="Genomic_DNA"/>
</dbReference>
<reference evidence="1 2" key="1">
    <citation type="submission" date="2024-01" db="EMBL/GenBank/DDBJ databases">
        <title>Genome assemblies of Stephania.</title>
        <authorList>
            <person name="Yang L."/>
        </authorList>
    </citation>
    <scope>NUCLEOTIDE SEQUENCE [LARGE SCALE GENOMIC DNA]</scope>
    <source>
        <strain evidence="1">QJT</strain>
        <tissue evidence="1">Leaf</tissue>
    </source>
</reference>
<proteinExistence type="predicted"/>
<accession>A0AAP0JPK9</accession>
<comment type="caution">
    <text evidence="1">The sequence shown here is derived from an EMBL/GenBank/DDBJ whole genome shotgun (WGS) entry which is preliminary data.</text>
</comment>
<keyword evidence="2" id="KW-1185">Reference proteome</keyword>
<organism evidence="1 2">
    <name type="scientific">Stephania japonica</name>
    <dbReference type="NCBI Taxonomy" id="461633"/>
    <lineage>
        <taxon>Eukaryota</taxon>
        <taxon>Viridiplantae</taxon>
        <taxon>Streptophyta</taxon>
        <taxon>Embryophyta</taxon>
        <taxon>Tracheophyta</taxon>
        <taxon>Spermatophyta</taxon>
        <taxon>Magnoliopsida</taxon>
        <taxon>Ranunculales</taxon>
        <taxon>Menispermaceae</taxon>
        <taxon>Menispermoideae</taxon>
        <taxon>Cissampelideae</taxon>
        <taxon>Stephania</taxon>
    </lineage>
</organism>